<dbReference type="VEuPathDB" id="FungiDB:MAN_06068"/>
<accession>A0A0B4FBH8</accession>
<dbReference type="Proteomes" id="UP000031186">
    <property type="component" value="Unassembled WGS sequence"/>
</dbReference>
<gene>
    <name evidence="1" type="ORF">MAN_06068</name>
</gene>
<evidence type="ECO:0000313" key="1">
    <source>
        <dbReference type="EMBL" id="KID65057.1"/>
    </source>
</evidence>
<name>A0A0B4FBH8_METAF</name>
<dbReference type="HOGENOM" id="CLU_038610_0_0_1"/>
<dbReference type="CDD" id="cd12148">
    <property type="entry name" value="fungal_TF_MHR"/>
    <property type="match status" value="1"/>
</dbReference>
<sequence length="398" mass="44965">MEKYFETAYHWFPIMNRRNFDRLVSARLKDHDLGASQLQSIASAEQILLILSMYLVTKSARYPGTDNATLDAVYKATKKAWALLGCLSDPAMELMQCGAMITSFELDIFGLGAGKQKTDKCIYQRALWWTLFILDQIVHQDPSTQDLPFIVQRPEDDDLLPNTGYLWDGHTYRLFVQDIPSNSPISISLGSFQRAAQAAILLHDAHRWRSRLSQASVLPGVAEFSDLDEKLRDLLNTMSDECDTWEVCCGSFAMCIRSNYPRRWIGLTSFHHSPFRAELCVTDCAYSALLTLYCHYLTPQRIIPDDQIRHETDNNVQFAKLAIKFALQFVIDMASHFNGHLERQCDYLTALTPSITITFFQAAESAFHLDAVAGDSEKGTAEICKALRTFGSVSRAAS</sequence>
<protein>
    <submittedName>
        <fullName evidence="1">C6 transcription factor</fullName>
    </submittedName>
</protein>
<keyword evidence="2" id="KW-1185">Reference proteome</keyword>
<dbReference type="AlphaFoldDB" id="A0A0B4FBH8"/>
<organism evidence="1 2">
    <name type="scientific">Metarhizium anisopliae (strain ARSEF 549)</name>
    <dbReference type="NCBI Taxonomy" id="3151832"/>
    <lineage>
        <taxon>Eukaryota</taxon>
        <taxon>Fungi</taxon>
        <taxon>Dikarya</taxon>
        <taxon>Ascomycota</taxon>
        <taxon>Pezizomycotina</taxon>
        <taxon>Sordariomycetes</taxon>
        <taxon>Hypocreomycetidae</taxon>
        <taxon>Hypocreales</taxon>
        <taxon>Clavicipitaceae</taxon>
        <taxon>Metarhizium</taxon>
    </lineage>
</organism>
<dbReference type="OrthoDB" id="3522308at2759"/>
<reference evidence="1 2" key="1">
    <citation type="journal article" date="2014" name="Proc. Natl. Acad. Sci. U.S.A.">
        <title>Trajectory and genomic determinants of fungal-pathogen speciation and host adaptation.</title>
        <authorList>
            <person name="Hu X."/>
            <person name="Xiao G."/>
            <person name="Zheng P."/>
            <person name="Shang Y."/>
            <person name="Su Y."/>
            <person name="Zhang X."/>
            <person name="Liu X."/>
            <person name="Zhan S."/>
            <person name="St Leger R.J."/>
            <person name="Wang C."/>
        </authorList>
    </citation>
    <scope>NUCLEOTIDE SEQUENCE [LARGE SCALE GENOMIC DNA]</scope>
    <source>
        <strain evidence="1 2">ARSEF 549</strain>
    </source>
</reference>
<comment type="caution">
    <text evidence="1">The sequence shown here is derived from an EMBL/GenBank/DDBJ whole genome shotgun (WGS) entry which is preliminary data.</text>
</comment>
<evidence type="ECO:0000313" key="2">
    <source>
        <dbReference type="Proteomes" id="UP000031186"/>
    </source>
</evidence>
<feature type="non-terminal residue" evidence="1">
    <location>
        <position position="1"/>
    </location>
</feature>
<proteinExistence type="predicted"/>
<dbReference type="EMBL" id="AZNF01000007">
    <property type="protein sequence ID" value="KID65057.1"/>
    <property type="molecule type" value="Genomic_DNA"/>
</dbReference>